<dbReference type="InterPro" id="IPR011701">
    <property type="entry name" value="MFS"/>
</dbReference>
<accession>A0A1H2RD39</accession>
<evidence type="ECO:0000256" key="4">
    <source>
        <dbReference type="ARBA" id="ARBA00022989"/>
    </source>
</evidence>
<evidence type="ECO:0000256" key="5">
    <source>
        <dbReference type="ARBA" id="ARBA00023136"/>
    </source>
</evidence>
<comment type="subcellular location">
    <subcellularLocation>
        <location evidence="1">Membrane</location>
        <topology evidence="1">Multi-pass membrane protein</topology>
    </subcellularLocation>
</comment>
<evidence type="ECO:0000256" key="2">
    <source>
        <dbReference type="ARBA" id="ARBA00022448"/>
    </source>
</evidence>
<keyword evidence="5 6" id="KW-0472">Membrane</keyword>
<dbReference type="InterPro" id="IPR020846">
    <property type="entry name" value="MFS_dom"/>
</dbReference>
<evidence type="ECO:0000313" key="8">
    <source>
        <dbReference type="EMBL" id="SDW17317.1"/>
    </source>
</evidence>
<dbReference type="EMBL" id="FNNB01000001">
    <property type="protein sequence ID" value="SDW17317.1"/>
    <property type="molecule type" value="Genomic_DNA"/>
</dbReference>
<dbReference type="Gene3D" id="1.20.1250.20">
    <property type="entry name" value="MFS general substrate transporter like domains"/>
    <property type="match status" value="1"/>
</dbReference>
<keyword evidence="3 6" id="KW-0812">Transmembrane</keyword>
<keyword evidence="4 6" id="KW-1133">Transmembrane helix</keyword>
<dbReference type="Proteomes" id="UP000183076">
    <property type="component" value="Unassembled WGS sequence"/>
</dbReference>
<evidence type="ECO:0000256" key="6">
    <source>
        <dbReference type="SAM" id="Phobius"/>
    </source>
</evidence>
<dbReference type="InterPro" id="IPR036259">
    <property type="entry name" value="MFS_trans_sf"/>
</dbReference>
<feature type="domain" description="Major facilitator superfamily (MFS) profile" evidence="7">
    <location>
        <begin position="4"/>
        <end position="103"/>
    </location>
</feature>
<protein>
    <submittedName>
        <fullName evidence="8">Major Facilitator Superfamily protein</fullName>
    </submittedName>
</protein>
<evidence type="ECO:0000256" key="3">
    <source>
        <dbReference type="ARBA" id="ARBA00022692"/>
    </source>
</evidence>
<evidence type="ECO:0000259" key="7">
    <source>
        <dbReference type="PROSITE" id="PS50850"/>
    </source>
</evidence>
<feature type="transmembrane region" description="Helical" evidence="6">
    <location>
        <begin position="42"/>
        <end position="63"/>
    </location>
</feature>
<evidence type="ECO:0000256" key="1">
    <source>
        <dbReference type="ARBA" id="ARBA00004141"/>
    </source>
</evidence>
<dbReference type="GO" id="GO:0022857">
    <property type="term" value="F:transmembrane transporter activity"/>
    <property type="evidence" value="ECO:0007669"/>
    <property type="project" value="InterPro"/>
</dbReference>
<dbReference type="SUPFAM" id="SSF103473">
    <property type="entry name" value="MFS general substrate transporter"/>
    <property type="match status" value="1"/>
</dbReference>
<evidence type="ECO:0000313" key="9">
    <source>
        <dbReference type="Proteomes" id="UP000183076"/>
    </source>
</evidence>
<dbReference type="PANTHER" id="PTHR23504:SF15">
    <property type="entry name" value="MAJOR FACILITATOR SUPERFAMILY (MFS) PROFILE DOMAIN-CONTAINING PROTEIN"/>
    <property type="match status" value="1"/>
</dbReference>
<keyword evidence="2" id="KW-0813">Transport</keyword>
<name>A0A1H2RD39_9RHOB</name>
<dbReference type="Pfam" id="PF07690">
    <property type="entry name" value="MFS_1"/>
    <property type="match status" value="1"/>
</dbReference>
<dbReference type="PANTHER" id="PTHR23504">
    <property type="entry name" value="MAJOR FACILITATOR SUPERFAMILY DOMAIN-CONTAINING PROTEIN 10"/>
    <property type="match status" value="1"/>
</dbReference>
<proteinExistence type="predicted"/>
<dbReference type="AlphaFoldDB" id="A0A1H2RD39"/>
<dbReference type="STRING" id="60137.SAMN04488041_101470"/>
<gene>
    <name evidence="8" type="ORF">SAMN04488041_101470</name>
</gene>
<feature type="transmembrane region" description="Helical" evidence="6">
    <location>
        <begin position="6"/>
        <end position="30"/>
    </location>
</feature>
<dbReference type="GO" id="GO:0016020">
    <property type="term" value="C:membrane"/>
    <property type="evidence" value="ECO:0007669"/>
    <property type="project" value="UniProtKB-SubCell"/>
</dbReference>
<organism evidence="8 9">
    <name type="scientific">Sulfitobacter pontiacus</name>
    <dbReference type="NCBI Taxonomy" id="60137"/>
    <lineage>
        <taxon>Bacteria</taxon>
        <taxon>Pseudomonadati</taxon>
        <taxon>Pseudomonadota</taxon>
        <taxon>Alphaproteobacteria</taxon>
        <taxon>Rhodobacterales</taxon>
        <taxon>Roseobacteraceae</taxon>
        <taxon>Sulfitobacter</taxon>
    </lineage>
</organism>
<reference evidence="9" key="1">
    <citation type="submission" date="2016-10" db="EMBL/GenBank/DDBJ databases">
        <authorList>
            <person name="Varghese N."/>
            <person name="Submissions S."/>
        </authorList>
    </citation>
    <scope>NUCLEOTIDE SEQUENCE [LARGE SCALE GENOMIC DNA]</scope>
    <source>
        <strain evidence="9">DSM 10014</strain>
    </source>
</reference>
<sequence length="103" mass="11217">MRPAVIFIILTVMIDAMGIGLIIPVMPDLIAQVQSADLSRAALWGGVLATTFAVMQFLFSPLVGSLSDRFGRRPVLLTSLTVMARVVALVLFRRVRINPAHVD</sequence>
<dbReference type="PROSITE" id="PS50850">
    <property type="entry name" value="MFS"/>
    <property type="match status" value="1"/>
</dbReference>